<proteinExistence type="predicted"/>
<organism evidence="1 2">
    <name type="scientific">Rhodocytophaga aerolata</name>
    <dbReference type="NCBI Taxonomy" id="455078"/>
    <lineage>
        <taxon>Bacteria</taxon>
        <taxon>Pseudomonadati</taxon>
        <taxon>Bacteroidota</taxon>
        <taxon>Cytophagia</taxon>
        <taxon>Cytophagales</taxon>
        <taxon>Rhodocytophagaceae</taxon>
        <taxon>Rhodocytophaga</taxon>
    </lineage>
</organism>
<evidence type="ECO:0000313" key="1">
    <source>
        <dbReference type="EMBL" id="MDO1451416.1"/>
    </source>
</evidence>
<protein>
    <recommendedName>
        <fullName evidence="3">HEAT repeat domain-containing protein</fullName>
    </recommendedName>
</protein>
<evidence type="ECO:0000313" key="2">
    <source>
        <dbReference type="Proteomes" id="UP001168528"/>
    </source>
</evidence>
<dbReference type="Proteomes" id="UP001168528">
    <property type="component" value="Unassembled WGS sequence"/>
</dbReference>
<reference evidence="1" key="1">
    <citation type="submission" date="2023-07" db="EMBL/GenBank/DDBJ databases">
        <title>The genome sequence of Rhodocytophaga aerolata KACC 12507.</title>
        <authorList>
            <person name="Zhang X."/>
        </authorList>
    </citation>
    <scope>NUCLEOTIDE SEQUENCE</scope>
    <source>
        <strain evidence="1">KACC 12507</strain>
    </source>
</reference>
<accession>A0ABT8RH35</accession>
<name>A0ABT8RH35_9BACT</name>
<keyword evidence="2" id="KW-1185">Reference proteome</keyword>
<dbReference type="EMBL" id="JAUKPO010000058">
    <property type="protein sequence ID" value="MDO1451416.1"/>
    <property type="molecule type" value="Genomic_DNA"/>
</dbReference>
<dbReference type="RefSeq" id="WP_302042214.1">
    <property type="nucleotide sequence ID" value="NZ_JAUKPO010000058.1"/>
</dbReference>
<comment type="caution">
    <text evidence="1">The sequence shown here is derived from an EMBL/GenBank/DDBJ whole genome shotgun (WGS) entry which is preliminary data.</text>
</comment>
<evidence type="ECO:0008006" key="3">
    <source>
        <dbReference type="Google" id="ProtNLM"/>
    </source>
</evidence>
<sequence>MTEEIKLTRLLYKEIRKSFRSSTKKKEYKINIMRALLGDLFKEKEETLLKTIYRTILVGIEYGIVERINWNKLVIDELNQAEELNLIYALKVLGSTGNSDYINYILNYVQHPNTRIKVSAKQAIKKLS</sequence>
<gene>
    <name evidence="1" type="ORF">Q0590_34395</name>
</gene>